<name>A0AAD7JB76_9AGAR</name>
<accession>A0AAD7JB76</accession>
<dbReference type="PANTHER" id="PTHR31252">
    <property type="entry name" value="DUF4419 DOMAIN-CONTAINING PROTEIN"/>
    <property type="match status" value="1"/>
</dbReference>
<proteinExistence type="predicted"/>
<dbReference type="Proteomes" id="UP001215598">
    <property type="component" value="Unassembled WGS sequence"/>
</dbReference>
<dbReference type="AlphaFoldDB" id="A0AAD7JB76"/>
<feature type="region of interest" description="Disordered" evidence="1">
    <location>
        <begin position="345"/>
        <end position="369"/>
    </location>
</feature>
<keyword evidence="3" id="KW-1185">Reference proteome</keyword>
<evidence type="ECO:0000256" key="1">
    <source>
        <dbReference type="SAM" id="MobiDB-lite"/>
    </source>
</evidence>
<sequence>MPVSFPVANYSVNPVADFPDEGFTGREILFQTGPGYGAGREVVQFSLGQVEKCYHDSTTRIPLVLPQRNGLVDTVMTAYINHHSLVLRPDDIWLAILCQFSFFVNANAELLRANFVSHDGKQNLFVDSSDLDCGGMARQMAALVEKTVIDPTLRTWATPAFTTTTLNDTIVSAFAVTGCGIPRVTLEGEKADWEDILGRLEKLKEYGIETIAWYHLLRPVITRIVATFDAPESRENVDVWSEVAHRNQGSGYCHYSGWINAFNAFSRDGMWLGHKLNKAPESLSAVAFWATHSTPAREKLVYDGTPYHRLDNKLVPPGCAEVDVTLKDESGNTTECYMLAGMAGSKVSSSGDKKLSGTGENDTVQPLPGWWMLKKKQVEGGHS</sequence>
<dbReference type="EMBL" id="JARKIB010000041">
    <property type="protein sequence ID" value="KAJ7758649.1"/>
    <property type="molecule type" value="Genomic_DNA"/>
</dbReference>
<dbReference type="Pfam" id="PF14388">
    <property type="entry name" value="DUF4419"/>
    <property type="match status" value="1"/>
</dbReference>
<organism evidence="2 3">
    <name type="scientific">Mycena metata</name>
    <dbReference type="NCBI Taxonomy" id="1033252"/>
    <lineage>
        <taxon>Eukaryota</taxon>
        <taxon>Fungi</taxon>
        <taxon>Dikarya</taxon>
        <taxon>Basidiomycota</taxon>
        <taxon>Agaricomycotina</taxon>
        <taxon>Agaricomycetes</taxon>
        <taxon>Agaricomycetidae</taxon>
        <taxon>Agaricales</taxon>
        <taxon>Marasmiineae</taxon>
        <taxon>Mycenaceae</taxon>
        <taxon>Mycena</taxon>
    </lineage>
</organism>
<dbReference type="InterPro" id="IPR025533">
    <property type="entry name" value="DUF4419"/>
</dbReference>
<evidence type="ECO:0000313" key="3">
    <source>
        <dbReference type="Proteomes" id="UP001215598"/>
    </source>
</evidence>
<comment type="caution">
    <text evidence="2">The sequence shown here is derived from an EMBL/GenBank/DDBJ whole genome shotgun (WGS) entry which is preliminary data.</text>
</comment>
<dbReference type="PANTHER" id="PTHR31252:SF11">
    <property type="entry name" value="DUF4419 DOMAIN-CONTAINING PROTEIN"/>
    <property type="match status" value="1"/>
</dbReference>
<reference evidence="2" key="1">
    <citation type="submission" date="2023-03" db="EMBL/GenBank/DDBJ databases">
        <title>Massive genome expansion in bonnet fungi (Mycena s.s.) driven by repeated elements and novel gene families across ecological guilds.</title>
        <authorList>
            <consortium name="Lawrence Berkeley National Laboratory"/>
            <person name="Harder C.B."/>
            <person name="Miyauchi S."/>
            <person name="Viragh M."/>
            <person name="Kuo A."/>
            <person name="Thoen E."/>
            <person name="Andreopoulos B."/>
            <person name="Lu D."/>
            <person name="Skrede I."/>
            <person name="Drula E."/>
            <person name="Henrissat B."/>
            <person name="Morin E."/>
            <person name="Kohler A."/>
            <person name="Barry K."/>
            <person name="LaButti K."/>
            <person name="Morin E."/>
            <person name="Salamov A."/>
            <person name="Lipzen A."/>
            <person name="Mereny Z."/>
            <person name="Hegedus B."/>
            <person name="Baldrian P."/>
            <person name="Stursova M."/>
            <person name="Weitz H."/>
            <person name="Taylor A."/>
            <person name="Grigoriev I.V."/>
            <person name="Nagy L.G."/>
            <person name="Martin F."/>
            <person name="Kauserud H."/>
        </authorList>
    </citation>
    <scope>NUCLEOTIDE SEQUENCE</scope>
    <source>
        <strain evidence="2">CBHHK182m</strain>
    </source>
</reference>
<evidence type="ECO:0000313" key="2">
    <source>
        <dbReference type="EMBL" id="KAJ7758649.1"/>
    </source>
</evidence>
<protein>
    <submittedName>
        <fullName evidence="2">Uncharacterized protein</fullName>
    </submittedName>
</protein>
<gene>
    <name evidence="2" type="ORF">B0H16DRAFT_1820644</name>
</gene>